<name>A0A2P1CIL7_9CAUD</name>
<reference evidence="1 2" key="1">
    <citation type="submission" date="2018-02" db="EMBL/GenBank/DDBJ databases">
        <authorList>
            <person name="Zacj K.M."/>
            <person name="Aull H.G."/>
            <person name="Garlena R.A."/>
            <person name="Russell D.A."/>
            <person name="Pope W.H."/>
            <person name="Jacobs-Sera D."/>
            <person name="Hatfull G.F."/>
        </authorList>
    </citation>
    <scope>NUCLEOTIDE SEQUENCE [LARGE SCALE GENOMIC DNA]</scope>
</reference>
<sequence length="142" mass="15501">MADTRQMPVVNRPDGVVPVCRVRVAGTFRIIDGTWAEVTGSIQLREGNEWLSLNLVDHPLIVARRFSGNEGDREVPELTVVAAVKRWLGSGGAEVLQLTGSEARSSADGRSTEWRYWAWMGARLSVALQTRGDGSVVVLGLQ</sequence>
<evidence type="ECO:0000313" key="2">
    <source>
        <dbReference type="Proteomes" id="UP000241138"/>
    </source>
</evidence>
<proteinExistence type="predicted"/>
<dbReference type="Proteomes" id="UP000241138">
    <property type="component" value="Segment"/>
</dbReference>
<dbReference type="EMBL" id="MG944216">
    <property type="protein sequence ID" value="AVJ51050.1"/>
    <property type="molecule type" value="Genomic_DNA"/>
</dbReference>
<accession>A0A2P1CIL7</accession>
<protein>
    <submittedName>
        <fullName evidence="1">Uncharacterized protein</fullName>
    </submittedName>
</protein>
<organism evidence="1 2">
    <name type="scientific">Microbacterium phage Pajaza</name>
    <dbReference type="NCBI Taxonomy" id="2099443"/>
    <lineage>
        <taxon>Viruses</taxon>
        <taxon>Duplodnaviria</taxon>
        <taxon>Heunggongvirae</taxon>
        <taxon>Uroviricota</taxon>
        <taxon>Caudoviricetes</taxon>
        <taxon>Pikminvirus</taxon>
        <taxon>Pikminvirus pikmin</taxon>
    </lineage>
</organism>
<evidence type="ECO:0000313" key="1">
    <source>
        <dbReference type="EMBL" id="AVJ51050.1"/>
    </source>
</evidence>
<gene>
    <name evidence="1" type="primary">59</name>
    <name evidence="1" type="ORF">PBI_PAJAZA_59</name>
</gene>